<gene>
    <name evidence="2" type="ORF">AArcSt11_06080</name>
</gene>
<dbReference type="InterPro" id="IPR006121">
    <property type="entry name" value="HMA_dom"/>
</dbReference>
<dbReference type="Proteomes" id="UP001202674">
    <property type="component" value="Unassembled WGS sequence"/>
</dbReference>
<dbReference type="Gene3D" id="3.30.70.100">
    <property type="match status" value="1"/>
</dbReference>
<dbReference type="RefSeq" id="WP_250595474.1">
    <property type="nucleotide sequence ID" value="NZ_JAKRVY010000002.1"/>
</dbReference>
<dbReference type="PROSITE" id="PS50846">
    <property type="entry name" value="HMA_2"/>
    <property type="match status" value="1"/>
</dbReference>
<feature type="domain" description="HMA" evidence="1">
    <location>
        <begin position="2"/>
        <end position="67"/>
    </location>
</feature>
<accession>A0AAE3K574</accession>
<reference evidence="2 3" key="1">
    <citation type="journal article" date="2022" name="Syst. Appl. Microbiol.">
        <title>Natronocalculus amylovorans gen. nov., sp. nov., and Natranaeroarchaeum aerophilus sp. nov., dominant culturable amylolytic natronoarchaea from hypersaline soda lakes in southwestern Siberia.</title>
        <authorList>
            <person name="Sorokin D.Y."/>
            <person name="Elcheninov A.G."/>
            <person name="Khizhniak T.V."/>
            <person name="Koenen M."/>
            <person name="Bale N.J."/>
            <person name="Damste J.S.S."/>
            <person name="Kublanov I.V."/>
        </authorList>
    </citation>
    <scope>NUCLEOTIDE SEQUENCE [LARGE SCALE GENOMIC DNA]</scope>
    <source>
        <strain evidence="2 3">AArc-St1-1</strain>
    </source>
</reference>
<sequence>MTQQEFDVEGMSCGGCEQNVVDALTELDGVDGVDADHEGNRVTVSLAGDVPEGDLTAAIEAAGYEVVS</sequence>
<evidence type="ECO:0000313" key="2">
    <source>
        <dbReference type="EMBL" id="MCL9813220.1"/>
    </source>
</evidence>
<organism evidence="2 3">
    <name type="scientific">Natranaeroarchaeum aerophilus</name>
    <dbReference type="NCBI Taxonomy" id="2917711"/>
    <lineage>
        <taxon>Archaea</taxon>
        <taxon>Methanobacteriati</taxon>
        <taxon>Methanobacteriota</taxon>
        <taxon>Stenosarchaea group</taxon>
        <taxon>Halobacteria</taxon>
        <taxon>Halobacteriales</taxon>
        <taxon>Natronoarchaeaceae</taxon>
        <taxon>Natranaeroarchaeum</taxon>
    </lineage>
</organism>
<dbReference type="GO" id="GO:0046872">
    <property type="term" value="F:metal ion binding"/>
    <property type="evidence" value="ECO:0007669"/>
    <property type="project" value="InterPro"/>
</dbReference>
<dbReference type="EMBL" id="JAKRVY010000002">
    <property type="protein sequence ID" value="MCL9813220.1"/>
    <property type="molecule type" value="Genomic_DNA"/>
</dbReference>
<evidence type="ECO:0000313" key="3">
    <source>
        <dbReference type="Proteomes" id="UP001202674"/>
    </source>
</evidence>
<keyword evidence="3" id="KW-1185">Reference proteome</keyword>
<dbReference type="CDD" id="cd00371">
    <property type="entry name" value="HMA"/>
    <property type="match status" value="1"/>
</dbReference>
<comment type="caution">
    <text evidence="2">The sequence shown here is derived from an EMBL/GenBank/DDBJ whole genome shotgun (WGS) entry which is preliminary data.</text>
</comment>
<dbReference type="AlphaFoldDB" id="A0AAE3K574"/>
<dbReference type="Pfam" id="PF00403">
    <property type="entry name" value="HMA"/>
    <property type="match status" value="1"/>
</dbReference>
<dbReference type="InterPro" id="IPR036163">
    <property type="entry name" value="HMA_dom_sf"/>
</dbReference>
<evidence type="ECO:0000259" key="1">
    <source>
        <dbReference type="PROSITE" id="PS50846"/>
    </source>
</evidence>
<proteinExistence type="predicted"/>
<dbReference type="SUPFAM" id="SSF55008">
    <property type="entry name" value="HMA, heavy metal-associated domain"/>
    <property type="match status" value="1"/>
</dbReference>
<protein>
    <submittedName>
        <fullName evidence="2">Heavy-metal-associated domain-containing protein</fullName>
    </submittedName>
</protein>
<name>A0AAE3K574_9EURY</name>